<name>A0A840KC23_9FLAO</name>
<evidence type="ECO:0000313" key="3">
    <source>
        <dbReference type="EMBL" id="MBB4806951.1"/>
    </source>
</evidence>
<feature type="domain" description="Tox-MPTase4" evidence="2">
    <location>
        <begin position="598"/>
        <end position="714"/>
    </location>
</feature>
<keyword evidence="3" id="KW-0378">Hydrolase</keyword>
<keyword evidence="4" id="KW-1185">Reference proteome</keyword>
<feature type="transmembrane region" description="Helical" evidence="1">
    <location>
        <begin position="343"/>
        <end position="366"/>
    </location>
</feature>
<evidence type="ECO:0000313" key="4">
    <source>
        <dbReference type="Proteomes" id="UP000592180"/>
    </source>
</evidence>
<dbReference type="Proteomes" id="UP000592180">
    <property type="component" value="Unassembled WGS sequence"/>
</dbReference>
<dbReference type="AlphaFoldDB" id="A0A840KC23"/>
<protein>
    <submittedName>
        <fullName evidence="3">Exonuclease VII small subunit</fullName>
    </submittedName>
</protein>
<evidence type="ECO:0000259" key="2">
    <source>
        <dbReference type="Pfam" id="PF15640"/>
    </source>
</evidence>
<keyword evidence="1" id="KW-0812">Transmembrane</keyword>
<keyword evidence="3" id="KW-0269">Exonuclease</keyword>
<organism evidence="3 4">
    <name type="scientific">Chryseobacterium defluvii</name>
    <dbReference type="NCBI Taxonomy" id="160396"/>
    <lineage>
        <taxon>Bacteria</taxon>
        <taxon>Pseudomonadati</taxon>
        <taxon>Bacteroidota</taxon>
        <taxon>Flavobacteriia</taxon>
        <taxon>Flavobacteriales</taxon>
        <taxon>Weeksellaceae</taxon>
        <taxon>Chryseobacterium group</taxon>
        <taxon>Chryseobacterium</taxon>
    </lineage>
</organism>
<keyword evidence="3" id="KW-0540">Nuclease</keyword>
<reference evidence="3 4" key="1">
    <citation type="submission" date="2020-08" db="EMBL/GenBank/DDBJ databases">
        <title>Functional genomics of gut bacteria from endangered species of beetles.</title>
        <authorList>
            <person name="Carlos-Shanley C."/>
        </authorList>
    </citation>
    <scope>NUCLEOTIDE SEQUENCE [LARGE SCALE GENOMIC DNA]</scope>
    <source>
        <strain evidence="3 4">S00151</strain>
    </source>
</reference>
<dbReference type="Pfam" id="PF15640">
    <property type="entry name" value="Tox-MPTase4"/>
    <property type="match status" value="1"/>
</dbReference>
<evidence type="ECO:0000256" key="1">
    <source>
        <dbReference type="SAM" id="Phobius"/>
    </source>
</evidence>
<accession>A0A840KC23</accession>
<proteinExistence type="predicted"/>
<keyword evidence="1" id="KW-0472">Membrane</keyword>
<dbReference type="EMBL" id="JACHLE010000002">
    <property type="protein sequence ID" value="MBB4806951.1"/>
    <property type="molecule type" value="Genomic_DNA"/>
</dbReference>
<gene>
    <name evidence="3" type="ORF">HNP38_002247</name>
</gene>
<dbReference type="InterPro" id="IPR028912">
    <property type="entry name" value="Tox-MPTase4_dom"/>
</dbReference>
<dbReference type="GO" id="GO:0004527">
    <property type="term" value="F:exonuclease activity"/>
    <property type="evidence" value="ECO:0007669"/>
    <property type="project" value="UniProtKB-KW"/>
</dbReference>
<comment type="caution">
    <text evidence="3">The sequence shown here is derived from an EMBL/GenBank/DDBJ whole genome shotgun (WGS) entry which is preliminary data.</text>
</comment>
<feature type="transmembrane region" description="Helical" evidence="1">
    <location>
        <begin position="442"/>
        <end position="463"/>
    </location>
</feature>
<dbReference type="RefSeq" id="WP_184189375.1">
    <property type="nucleotide sequence ID" value="NZ_JACHLE010000002.1"/>
</dbReference>
<sequence length="724" mass="83519">MMQRLEYVLARNIDSPFQKNSVFFETFIVPPEDFDKITETKETERIKYTFILCKSGVEVFDRYEKKEVEPKEFKVFYEEDSPDKSNFFGTACRVKMSKEAKDFFTRISLKNQPINFRGVVYDYLNLKDLDGLVKILAKEKKINETLLKGAIYLEIAEESKLNETFKKVFSLNNQLADWIRGGIEAIEKWKFTEENYDYQTHYVEPMYSNLHHYGNPKVFPGQEVKYKPIIPVPISAREYRGMQNASEIAASGFNKLKGFADYFGEISTAAVLNIVKATPTITDDIFFAVVFYVKNFIEDRIPESIKNVYIKLKTFFKEISETISEIGKFIGVKINREIAKVNAFLCGLLNGLISLAQTIIMLLAMITDNLPFLEMEKLSPAELAKHQEKLEFIEDFVDLFAENSKEFLAGIKNLFSEGKIWKEISRIIDGLKKKFLDLNEFFWAYFIGAVAFELILDVVIAYFTGGASLVGKASEKIAQAAGKISRITAKLEQLGAKGVQFSKNLGKKIANTAQDLYKWLEKEFLELVEAVKIGNIEAWIKKKIDTIFGEGNKPLGELLGLNDNELDWMATRRLDELGGKILTAKQIRRLRGILKEKGITLIMEDDIRSIKRLFKPVMGYGNVDDLFYFMKKYNIAGGFDAVNRQLVLPRDVSELVAFHEMSHVKHFEQLEDVYHTLSTLEKETYVWEQTLANRHRWTKTEFEEALDYINRIREDYKLGPIIIK</sequence>
<keyword evidence="1" id="KW-1133">Transmembrane helix</keyword>